<dbReference type="RefSeq" id="WP_090486657.1">
    <property type="nucleotide sequence ID" value="NZ_FOUO01000015.1"/>
</dbReference>
<dbReference type="PANTHER" id="PTHR36112">
    <property type="entry name" value="RIBOSOMAL RNA SMALL SUBUNIT METHYLTRANSFERASE J"/>
    <property type="match status" value="1"/>
</dbReference>
<accession>A0A1I4SCJ4</accession>
<evidence type="ECO:0000313" key="3">
    <source>
        <dbReference type="Proteomes" id="UP000199556"/>
    </source>
</evidence>
<gene>
    <name evidence="1" type="primary">rsmJ</name>
    <name evidence="2" type="ORF">SAMN05421721_11521</name>
</gene>
<keyword evidence="1" id="KW-0949">S-adenosyl-L-methionine</keyword>
<dbReference type="Proteomes" id="UP000199556">
    <property type="component" value="Unassembled WGS sequence"/>
</dbReference>
<comment type="caution">
    <text evidence="1">Lacks conserved residue(s) required for the propagation of feature annotation.</text>
</comment>
<evidence type="ECO:0000313" key="2">
    <source>
        <dbReference type="EMBL" id="SFM62050.1"/>
    </source>
</evidence>
<reference evidence="2 3" key="1">
    <citation type="submission" date="2016-10" db="EMBL/GenBank/DDBJ databases">
        <authorList>
            <person name="de Groot N.N."/>
        </authorList>
    </citation>
    <scope>NUCLEOTIDE SEQUENCE [LARGE SCALE GENOMIC DNA]</scope>
    <source>
        <strain evidence="2 3">DSM 4180</strain>
    </source>
</reference>
<keyword evidence="1 2" id="KW-0808">Transferase</keyword>
<keyword evidence="1 2" id="KW-0489">Methyltransferase</keyword>
<dbReference type="GO" id="GO:0008990">
    <property type="term" value="F:rRNA (guanine-N2-)-methyltransferase activity"/>
    <property type="evidence" value="ECO:0007669"/>
    <property type="project" value="UniProtKB-UniRule"/>
</dbReference>
<sequence length="257" mass="27711">MEYLMCEAPARGAEARRLADDLGLTLVPAPPQEGLYLACTQERLELRQAGPGAPGPVYVDFTGGRLGYRGPRASPRREPLARAAGLKGGHRPQVVDATAGLGRDAFILAALGCRVTLLERHGVIAALLQDGLRRAALQLPEVAARMTLQRMDALSGLAAHTAEVVYLDPMYPHRDKQALVKKEMRIFRALVGDDPDADHLLQAARAAARERVVVKRPARARPLADQPPDFSVPGASTRFDVYLGASPSTSRVSETSR</sequence>
<keyword evidence="3" id="KW-1185">Reference proteome</keyword>
<keyword evidence="1" id="KW-0698">rRNA processing</keyword>
<comment type="similarity">
    <text evidence="1">Belongs to the methyltransferase superfamily. RsmJ family.</text>
</comment>
<dbReference type="InterPro" id="IPR007536">
    <property type="entry name" value="16SrRNA_methylTrfase_J"/>
</dbReference>
<name>A0A1I4SCJ4_ECTMO</name>
<dbReference type="HAMAP" id="MF_01523">
    <property type="entry name" value="16SrRNA_methyltr_J"/>
    <property type="match status" value="1"/>
</dbReference>
<dbReference type="Pfam" id="PF04445">
    <property type="entry name" value="SAM_MT"/>
    <property type="match status" value="1"/>
</dbReference>
<evidence type="ECO:0000256" key="1">
    <source>
        <dbReference type="HAMAP-Rule" id="MF_01523"/>
    </source>
</evidence>
<dbReference type="SUPFAM" id="SSF53335">
    <property type="entry name" value="S-adenosyl-L-methionine-dependent methyltransferases"/>
    <property type="match status" value="1"/>
</dbReference>
<feature type="binding site" evidence="1">
    <location>
        <position position="168"/>
    </location>
    <ligand>
        <name>S-adenosyl-L-methionine</name>
        <dbReference type="ChEBI" id="CHEBI:59789"/>
    </ligand>
</feature>
<dbReference type="Gene3D" id="3.40.50.150">
    <property type="entry name" value="Vaccinia Virus protein VP39"/>
    <property type="match status" value="1"/>
</dbReference>
<dbReference type="GO" id="GO:0005737">
    <property type="term" value="C:cytoplasm"/>
    <property type="evidence" value="ECO:0007669"/>
    <property type="project" value="UniProtKB-SubCell"/>
</dbReference>
<dbReference type="OrthoDB" id="3191794at2"/>
<keyword evidence="1" id="KW-0963">Cytoplasm</keyword>
<dbReference type="STRING" id="195064.SAMN05421721_11521"/>
<organism evidence="2 3">
    <name type="scientific">Ectothiorhodospira mobilis</name>
    <dbReference type="NCBI Taxonomy" id="195064"/>
    <lineage>
        <taxon>Bacteria</taxon>
        <taxon>Pseudomonadati</taxon>
        <taxon>Pseudomonadota</taxon>
        <taxon>Gammaproteobacteria</taxon>
        <taxon>Chromatiales</taxon>
        <taxon>Ectothiorhodospiraceae</taxon>
        <taxon>Ectothiorhodospira</taxon>
    </lineage>
</organism>
<dbReference type="AlphaFoldDB" id="A0A1I4SCJ4"/>
<comment type="catalytic activity">
    <reaction evidence="1">
        <text>guanosine(1516) in 16S rRNA + S-adenosyl-L-methionine = N(2)-methylguanosine(1516) in 16S rRNA + S-adenosyl-L-homocysteine + H(+)</text>
        <dbReference type="Rhea" id="RHEA:43220"/>
        <dbReference type="Rhea" id="RHEA-COMP:10412"/>
        <dbReference type="Rhea" id="RHEA-COMP:10413"/>
        <dbReference type="ChEBI" id="CHEBI:15378"/>
        <dbReference type="ChEBI" id="CHEBI:57856"/>
        <dbReference type="ChEBI" id="CHEBI:59789"/>
        <dbReference type="ChEBI" id="CHEBI:74269"/>
        <dbReference type="ChEBI" id="CHEBI:74481"/>
        <dbReference type="EC" id="2.1.1.242"/>
    </reaction>
</comment>
<feature type="binding site" evidence="1">
    <location>
        <begin position="119"/>
        <end position="120"/>
    </location>
    <ligand>
        <name>S-adenosyl-L-methionine</name>
        <dbReference type="ChEBI" id="CHEBI:59789"/>
    </ligand>
</feature>
<dbReference type="EC" id="2.1.1.242" evidence="1"/>
<comment type="function">
    <text evidence="1">Specifically methylates the guanosine in position 1516 of 16S rRNA.</text>
</comment>
<comment type="subcellular location">
    <subcellularLocation>
        <location evidence="1">Cytoplasm</location>
    </subcellularLocation>
</comment>
<dbReference type="InterPro" id="IPR029063">
    <property type="entry name" value="SAM-dependent_MTases_sf"/>
</dbReference>
<dbReference type="PANTHER" id="PTHR36112:SF1">
    <property type="entry name" value="RIBOSOMAL RNA SMALL SUBUNIT METHYLTRANSFERASE J"/>
    <property type="match status" value="1"/>
</dbReference>
<feature type="binding site" evidence="1">
    <location>
        <begin position="103"/>
        <end position="104"/>
    </location>
    <ligand>
        <name>S-adenosyl-L-methionine</name>
        <dbReference type="ChEBI" id="CHEBI:59789"/>
    </ligand>
</feature>
<dbReference type="EMBL" id="FOUO01000015">
    <property type="protein sequence ID" value="SFM62050.1"/>
    <property type="molecule type" value="Genomic_DNA"/>
</dbReference>
<proteinExistence type="inferred from homology"/>
<protein>
    <recommendedName>
        <fullName evidence="1">Ribosomal RNA small subunit methyltransferase J</fullName>
        <ecNumber evidence="1">2.1.1.242</ecNumber>
    </recommendedName>
    <alternativeName>
        <fullName evidence="1">16S rRNA m2G1516 methyltransferase</fullName>
    </alternativeName>
    <alternativeName>
        <fullName evidence="1">rRNA (guanine-N(2)-)-methyltransferase</fullName>
    </alternativeName>
</protein>